<dbReference type="PANTHER" id="PTHR12532">
    <property type="entry name" value="TRANSLATIONAL ACTIVATOR OF CYTOCHROME C OXIDASE 1"/>
    <property type="match status" value="1"/>
</dbReference>
<keyword evidence="4 6" id="KW-0238">DNA-binding</keyword>
<evidence type="ECO:0000313" key="10">
    <source>
        <dbReference type="Proteomes" id="UP000321168"/>
    </source>
</evidence>
<keyword evidence="3 6" id="KW-0805">Transcription regulation</keyword>
<gene>
    <name evidence="9" type="ORF">FRX97_09005</name>
</gene>
<evidence type="ECO:0000256" key="3">
    <source>
        <dbReference type="ARBA" id="ARBA00023015"/>
    </source>
</evidence>
<dbReference type="Gene3D" id="1.10.10.200">
    <property type="match status" value="1"/>
</dbReference>
<comment type="caution">
    <text evidence="9">The sequence shown here is derived from an EMBL/GenBank/DDBJ whole genome shotgun (WGS) entry which is preliminary data.</text>
</comment>
<feature type="domain" description="TACO1/YebC-like second and third" evidence="7">
    <location>
        <begin position="79"/>
        <end position="234"/>
    </location>
</feature>
<dbReference type="NCBIfam" id="TIGR01033">
    <property type="entry name" value="YebC/PmpR family DNA-binding transcriptional regulator"/>
    <property type="match status" value="1"/>
</dbReference>
<evidence type="ECO:0000259" key="7">
    <source>
        <dbReference type="Pfam" id="PF01709"/>
    </source>
</evidence>
<dbReference type="GO" id="GO:0006355">
    <property type="term" value="P:regulation of DNA-templated transcription"/>
    <property type="evidence" value="ECO:0007669"/>
    <property type="project" value="UniProtKB-UniRule"/>
</dbReference>
<reference evidence="9 10" key="1">
    <citation type="submission" date="2019-08" db="EMBL/GenBank/DDBJ databases">
        <title>Genome of Luteibaculum oceani JCM 18817.</title>
        <authorList>
            <person name="Bowman J.P."/>
        </authorList>
    </citation>
    <scope>NUCLEOTIDE SEQUENCE [LARGE SCALE GENOMIC DNA]</scope>
    <source>
        <strain evidence="9 10">JCM 18817</strain>
    </source>
</reference>
<accession>A0A5C6V0R7</accession>
<sequence length="248" mass="28266">MGRAFEFRKERKFKRWDKMAKQFTKIGREIAIAVKESGPIPENNPRLRTAIQNAKGVNMPKDRVEAAIKRASDKNAAAFEEVLYEGKGPSGVGIVVETATDNPTRTVANVRMYFSRNGGELGKTGSLSYLFDRKGLFKVDKNDFDPEEMELELIDFGLEEIVEKSKSFWIYTNFEDFGNMQKALEERNINVLNSELVRIPNSTVELDEENTNTVLELIDKLEQDDDVQNVFHNLDLGEEDDDEEEASN</sequence>
<dbReference type="OrthoDB" id="9781053at2"/>
<protein>
    <recommendedName>
        <fullName evidence="6">Probable transcriptional regulatory protein FRX97_09005</fullName>
    </recommendedName>
</protein>
<dbReference type="RefSeq" id="WP_147014882.1">
    <property type="nucleotide sequence ID" value="NZ_VORB01000007.1"/>
</dbReference>
<evidence type="ECO:0000259" key="8">
    <source>
        <dbReference type="Pfam" id="PF20772"/>
    </source>
</evidence>
<organism evidence="9 10">
    <name type="scientific">Luteibaculum oceani</name>
    <dbReference type="NCBI Taxonomy" id="1294296"/>
    <lineage>
        <taxon>Bacteria</taxon>
        <taxon>Pseudomonadati</taxon>
        <taxon>Bacteroidota</taxon>
        <taxon>Flavobacteriia</taxon>
        <taxon>Flavobacteriales</taxon>
        <taxon>Luteibaculaceae</taxon>
        <taxon>Luteibaculum</taxon>
    </lineage>
</organism>
<dbReference type="GO" id="GO:0005829">
    <property type="term" value="C:cytosol"/>
    <property type="evidence" value="ECO:0007669"/>
    <property type="project" value="TreeGrafter"/>
</dbReference>
<dbReference type="GO" id="GO:0003677">
    <property type="term" value="F:DNA binding"/>
    <property type="evidence" value="ECO:0007669"/>
    <property type="project" value="UniProtKB-UniRule"/>
</dbReference>
<dbReference type="InterPro" id="IPR002876">
    <property type="entry name" value="Transcrip_reg_TACO1-like"/>
</dbReference>
<dbReference type="InterPro" id="IPR029072">
    <property type="entry name" value="YebC-like"/>
</dbReference>
<keyword evidence="10" id="KW-1185">Reference proteome</keyword>
<feature type="domain" description="TACO1/YebC-like N-terminal" evidence="8">
    <location>
        <begin position="4"/>
        <end position="73"/>
    </location>
</feature>
<dbReference type="FunFam" id="1.10.10.200:FF:000004">
    <property type="entry name" value="Probable transcriptional regulatory protein BSBG_02618"/>
    <property type="match status" value="1"/>
</dbReference>
<comment type="subcellular location">
    <subcellularLocation>
        <location evidence="6">Cytoplasm</location>
    </subcellularLocation>
</comment>
<dbReference type="EMBL" id="VORB01000007">
    <property type="protein sequence ID" value="TXC78460.1"/>
    <property type="molecule type" value="Genomic_DNA"/>
</dbReference>
<dbReference type="AlphaFoldDB" id="A0A5C6V0R7"/>
<evidence type="ECO:0000256" key="1">
    <source>
        <dbReference type="ARBA" id="ARBA00008724"/>
    </source>
</evidence>
<evidence type="ECO:0000256" key="4">
    <source>
        <dbReference type="ARBA" id="ARBA00023125"/>
    </source>
</evidence>
<dbReference type="Pfam" id="PF01709">
    <property type="entry name" value="Transcrip_reg"/>
    <property type="match status" value="1"/>
</dbReference>
<dbReference type="NCBIfam" id="NF001030">
    <property type="entry name" value="PRK00110.1"/>
    <property type="match status" value="1"/>
</dbReference>
<dbReference type="InterPro" id="IPR026564">
    <property type="entry name" value="Transcrip_reg_TACO1-like_dom3"/>
</dbReference>
<dbReference type="Proteomes" id="UP000321168">
    <property type="component" value="Unassembled WGS sequence"/>
</dbReference>
<dbReference type="InterPro" id="IPR048300">
    <property type="entry name" value="TACO1_YebC-like_2nd/3rd_dom"/>
</dbReference>
<name>A0A5C6V0R7_9FLAO</name>
<dbReference type="InterPro" id="IPR049083">
    <property type="entry name" value="TACO1_YebC_N"/>
</dbReference>
<dbReference type="Pfam" id="PF20772">
    <property type="entry name" value="TACO1_YebC_N"/>
    <property type="match status" value="1"/>
</dbReference>
<keyword evidence="5 6" id="KW-0804">Transcription</keyword>
<dbReference type="SUPFAM" id="SSF75625">
    <property type="entry name" value="YebC-like"/>
    <property type="match status" value="1"/>
</dbReference>
<comment type="similarity">
    <text evidence="1 6">Belongs to the TACO1 family.</text>
</comment>
<evidence type="ECO:0000256" key="2">
    <source>
        <dbReference type="ARBA" id="ARBA00022490"/>
    </source>
</evidence>
<keyword evidence="2 6" id="KW-0963">Cytoplasm</keyword>
<evidence type="ECO:0000313" key="9">
    <source>
        <dbReference type="EMBL" id="TXC78460.1"/>
    </source>
</evidence>
<dbReference type="Gene3D" id="3.30.70.980">
    <property type="match status" value="2"/>
</dbReference>
<proteinExistence type="inferred from homology"/>
<evidence type="ECO:0000256" key="5">
    <source>
        <dbReference type="ARBA" id="ARBA00023163"/>
    </source>
</evidence>
<evidence type="ECO:0000256" key="6">
    <source>
        <dbReference type="HAMAP-Rule" id="MF_00693"/>
    </source>
</evidence>
<dbReference type="NCBIfam" id="NF009044">
    <property type="entry name" value="PRK12378.1"/>
    <property type="match status" value="1"/>
</dbReference>
<dbReference type="PANTHER" id="PTHR12532:SF6">
    <property type="entry name" value="TRANSCRIPTIONAL REGULATORY PROTEIN YEBC-RELATED"/>
    <property type="match status" value="1"/>
</dbReference>
<dbReference type="HAMAP" id="MF_00693">
    <property type="entry name" value="Transcrip_reg_TACO1"/>
    <property type="match status" value="1"/>
</dbReference>
<dbReference type="InterPro" id="IPR017856">
    <property type="entry name" value="Integrase-like_N"/>
</dbReference>